<dbReference type="Gene3D" id="3.40.50.720">
    <property type="entry name" value="NAD(P)-binding Rossmann-like Domain"/>
    <property type="match status" value="1"/>
</dbReference>
<dbReference type="SUPFAM" id="SSF51735">
    <property type="entry name" value="NAD(P)-binding Rossmann-fold domains"/>
    <property type="match status" value="1"/>
</dbReference>
<feature type="domain" description="Polysaccharide biosynthesis protein CapD-like" evidence="2">
    <location>
        <begin position="40"/>
        <end position="134"/>
    </location>
</feature>
<proteinExistence type="inferred from homology"/>
<evidence type="ECO:0000256" key="1">
    <source>
        <dbReference type="ARBA" id="ARBA00007430"/>
    </source>
</evidence>
<feature type="non-terminal residue" evidence="3">
    <location>
        <position position="164"/>
    </location>
</feature>
<dbReference type="Pfam" id="PF02719">
    <property type="entry name" value="Polysacc_synt_2"/>
    <property type="match status" value="1"/>
</dbReference>
<sequence length="164" mass="19504">MINENLYKRFEEETISKFNRFEISKKDFNELKKSFKNKIVLISGAAGSIGSQFSKDIFKYNFKIKKIIFLDKDENMLTELNRELLLLKNFRKINRKFICSDLNSMDISDILLKDKVQFYLNFAAIKHVRSEENIQSIKYMFKTNSINFVPRKLMNLKKIFSIST</sequence>
<organism evidence="3">
    <name type="scientific">marine metagenome</name>
    <dbReference type="NCBI Taxonomy" id="408172"/>
    <lineage>
        <taxon>unclassified sequences</taxon>
        <taxon>metagenomes</taxon>
        <taxon>ecological metagenomes</taxon>
    </lineage>
</organism>
<dbReference type="EMBL" id="UINC01225670">
    <property type="protein sequence ID" value="SVE55836.1"/>
    <property type="molecule type" value="Genomic_DNA"/>
</dbReference>
<dbReference type="InterPro" id="IPR003869">
    <property type="entry name" value="Polysac_CapD-like"/>
</dbReference>
<dbReference type="PANTHER" id="PTHR43318:SF1">
    <property type="entry name" value="POLYSACCHARIDE BIOSYNTHESIS PROTEIN EPSC-RELATED"/>
    <property type="match status" value="1"/>
</dbReference>
<evidence type="ECO:0000313" key="3">
    <source>
        <dbReference type="EMBL" id="SVE55836.1"/>
    </source>
</evidence>
<name>A0A383EG53_9ZZZZ</name>
<protein>
    <recommendedName>
        <fullName evidence="2">Polysaccharide biosynthesis protein CapD-like domain-containing protein</fullName>
    </recommendedName>
</protein>
<evidence type="ECO:0000259" key="2">
    <source>
        <dbReference type="Pfam" id="PF02719"/>
    </source>
</evidence>
<gene>
    <name evidence="3" type="ORF">METZ01_LOCUS508690</name>
</gene>
<accession>A0A383EG53</accession>
<dbReference type="InterPro" id="IPR051203">
    <property type="entry name" value="Polysaccharide_Synthase-Rel"/>
</dbReference>
<comment type="similarity">
    <text evidence="1">Belongs to the polysaccharide synthase family.</text>
</comment>
<dbReference type="PANTHER" id="PTHR43318">
    <property type="entry name" value="UDP-N-ACETYLGLUCOSAMINE 4,6-DEHYDRATASE"/>
    <property type="match status" value="1"/>
</dbReference>
<dbReference type="InterPro" id="IPR036291">
    <property type="entry name" value="NAD(P)-bd_dom_sf"/>
</dbReference>
<dbReference type="AlphaFoldDB" id="A0A383EG53"/>
<reference evidence="3" key="1">
    <citation type="submission" date="2018-05" db="EMBL/GenBank/DDBJ databases">
        <authorList>
            <person name="Lanie J.A."/>
            <person name="Ng W.-L."/>
            <person name="Kazmierczak K.M."/>
            <person name="Andrzejewski T.M."/>
            <person name="Davidsen T.M."/>
            <person name="Wayne K.J."/>
            <person name="Tettelin H."/>
            <person name="Glass J.I."/>
            <person name="Rusch D."/>
            <person name="Podicherti R."/>
            <person name="Tsui H.-C.T."/>
            <person name="Winkler M.E."/>
        </authorList>
    </citation>
    <scope>NUCLEOTIDE SEQUENCE</scope>
</reference>